<evidence type="ECO:0000313" key="2">
    <source>
        <dbReference type="Proteomes" id="UP000294914"/>
    </source>
</evidence>
<accession>A0A4R8IRL6</accession>
<organism evidence="1 2">
    <name type="scientific">Thiohalophilus thiocyanatoxydans</name>
    <dbReference type="NCBI Taxonomy" id="381308"/>
    <lineage>
        <taxon>Bacteria</taxon>
        <taxon>Pseudomonadati</taxon>
        <taxon>Pseudomonadota</taxon>
        <taxon>Gammaproteobacteria</taxon>
        <taxon>Thiohalomonadales</taxon>
        <taxon>Thiohalophilaceae</taxon>
        <taxon>Thiohalophilus</taxon>
    </lineage>
</organism>
<protein>
    <submittedName>
        <fullName evidence="1">Uncharacterized protein</fullName>
    </submittedName>
</protein>
<keyword evidence="2" id="KW-1185">Reference proteome</keyword>
<dbReference type="Proteomes" id="UP000294914">
    <property type="component" value="Unassembled WGS sequence"/>
</dbReference>
<dbReference type="EMBL" id="SOQX01000001">
    <property type="protein sequence ID" value="TDY03672.1"/>
    <property type="molecule type" value="Genomic_DNA"/>
</dbReference>
<dbReference type="OrthoDB" id="9771424at2"/>
<name>A0A4R8IRL6_9GAMM</name>
<dbReference type="RefSeq" id="WP_134080262.1">
    <property type="nucleotide sequence ID" value="NZ_SOQX01000001.1"/>
</dbReference>
<dbReference type="AlphaFoldDB" id="A0A4R8IRL6"/>
<reference evidence="1 2" key="1">
    <citation type="submission" date="2019-03" db="EMBL/GenBank/DDBJ databases">
        <title>Genomic Encyclopedia of Type Strains, Phase IV (KMG-IV): sequencing the most valuable type-strain genomes for metagenomic binning, comparative biology and taxonomic classification.</title>
        <authorList>
            <person name="Goeker M."/>
        </authorList>
    </citation>
    <scope>NUCLEOTIDE SEQUENCE [LARGE SCALE GENOMIC DNA]</scope>
    <source>
        <strain evidence="1 2">DSM 16326</strain>
    </source>
</reference>
<evidence type="ECO:0000313" key="1">
    <source>
        <dbReference type="EMBL" id="TDY03672.1"/>
    </source>
</evidence>
<dbReference type="SUPFAM" id="SSF56935">
    <property type="entry name" value="Porins"/>
    <property type="match status" value="1"/>
</dbReference>
<proteinExistence type="predicted"/>
<comment type="caution">
    <text evidence="1">The sequence shown here is derived from an EMBL/GenBank/DDBJ whole genome shotgun (WGS) entry which is preliminary data.</text>
</comment>
<gene>
    <name evidence="1" type="ORF">EDC23_0041</name>
</gene>
<sequence>MFKRFQLHTVLGSLLLLILLLPEANAMPVFARDYQMSCTTCHSAFPRLNEFGESFADSNFRLPNWKDNSVVTGDDMLALAKTPPVAFRAQGFAQARDAEAIDVESGETTEVDTDFQSPYLIKLLSSAPLSEHITYYFYAIFAEKGGNGETIVEDAWFSHDAVFGSEVGMMLGQFQVSDLMFPRETRLTFQDYMAYRMAGITYDRGTIFDTRAGPLDLAVGLVNGNGIKQNVTINSPGYQRSDHMFDNDTSKSVFGRIGGDIGPVSAGLFGFSGQQKNALTDHDNEIYAGTGSGNRDTDKNIVGLDFNGKLGNKTYWFAQALWNEWDGFIEADQTYDWFGGFVGIDYIHSPRWAHSLLYNYADAGDLENTDTIYEGIAMETLTYTASYYFMRNVKGVIELNADLQSEVDKRGTYWTGHLSNENYLLLGFDAAF</sequence>